<dbReference type="Proteomes" id="UP001501474">
    <property type="component" value="Unassembled WGS sequence"/>
</dbReference>
<gene>
    <name evidence="2" type="ORF">GCM10010104_31590</name>
</gene>
<accession>A0ABN3DKI3</accession>
<evidence type="ECO:0000313" key="3">
    <source>
        <dbReference type="Proteomes" id="UP001501474"/>
    </source>
</evidence>
<comment type="caution">
    <text evidence="2">The sequence shown here is derived from an EMBL/GenBank/DDBJ whole genome shotgun (WGS) entry which is preliminary data.</text>
</comment>
<sequence>MHAGARPVAEQEGERDEVLVEVGRDLDHGNFLDVGQRWPWYSFFTVSPAKARTPTATRTNRISKKISTGCSLSGVRMGAQGRRPAYAGPFGTSIPD</sequence>
<evidence type="ECO:0000256" key="1">
    <source>
        <dbReference type="SAM" id="MobiDB-lite"/>
    </source>
</evidence>
<proteinExistence type="predicted"/>
<organism evidence="2 3">
    <name type="scientific">Streptomyces indiaensis</name>
    <dbReference type="NCBI Taxonomy" id="284033"/>
    <lineage>
        <taxon>Bacteria</taxon>
        <taxon>Bacillati</taxon>
        <taxon>Actinomycetota</taxon>
        <taxon>Actinomycetes</taxon>
        <taxon>Kitasatosporales</taxon>
        <taxon>Streptomycetaceae</taxon>
        <taxon>Streptomyces</taxon>
    </lineage>
</organism>
<feature type="region of interest" description="Disordered" evidence="1">
    <location>
        <begin position="74"/>
        <end position="96"/>
    </location>
</feature>
<keyword evidence="3" id="KW-1185">Reference proteome</keyword>
<dbReference type="EMBL" id="BAAART010000063">
    <property type="protein sequence ID" value="GAA2234641.1"/>
    <property type="molecule type" value="Genomic_DNA"/>
</dbReference>
<evidence type="ECO:0000313" key="2">
    <source>
        <dbReference type="EMBL" id="GAA2234641.1"/>
    </source>
</evidence>
<reference evidence="2 3" key="1">
    <citation type="journal article" date="2019" name="Int. J. Syst. Evol. Microbiol.">
        <title>The Global Catalogue of Microorganisms (GCM) 10K type strain sequencing project: providing services to taxonomists for standard genome sequencing and annotation.</title>
        <authorList>
            <consortium name="The Broad Institute Genomics Platform"/>
            <consortium name="The Broad Institute Genome Sequencing Center for Infectious Disease"/>
            <person name="Wu L."/>
            <person name="Ma J."/>
        </authorList>
    </citation>
    <scope>NUCLEOTIDE SEQUENCE [LARGE SCALE GENOMIC DNA]</scope>
    <source>
        <strain evidence="2 3">JCM 3053</strain>
    </source>
</reference>
<protein>
    <submittedName>
        <fullName evidence="2">Uncharacterized protein</fullName>
    </submittedName>
</protein>
<name>A0ABN3DKI3_9ACTN</name>